<dbReference type="Gene3D" id="1.10.10.1740">
    <property type="entry name" value="Transmembrane protein 14-like"/>
    <property type="match status" value="2"/>
</dbReference>
<evidence type="ECO:0000256" key="4">
    <source>
        <dbReference type="ARBA" id="ARBA00022989"/>
    </source>
</evidence>
<feature type="transmembrane region" description="Helical" evidence="7">
    <location>
        <begin position="154"/>
        <end position="175"/>
    </location>
</feature>
<feature type="compositionally biased region" description="Polar residues" evidence="6">
    <location>
        <begin position="8"/>
        <end position="20"/>
    </location>
</feature>
<feature type="transmembrane region" description="Helical" evidence="7">
    <location>
        <begin position="128"/>
        <end position="148"/>
    </location>
</feature>
<dbReference type="GO" id="GO:0015245">
    <property type="term" value="F:fatty acid transmembrane transporter activity"/>
    <property type="evidence" value="ECO:0007669"/>
    <property type="project" value="TreeGrafter"/>
</dbReference>
<name>A0A4P1RIX6_LUPAN</name>
<protein>
    <submittedName>
        <fullName evidence="8">Uncharacterized protein</fullName>
    </submittedName>
</protein>
<comment type="subcellular location">
    <subcellularLocation>
        <location evidence="1">Membrane</location>
    </subcellularLocation>
</comment>
<dbReference type="AlphaFoldDB" id="A0A4P1RIX6"/>
<organism evidence="8 9">
    <name type="scientific">Lupinus angustifolius</name>
    <name type="common">Narrow-leaved blue lupine</name>
    <dbReference type="NCBI Taxonomy" id="3871"/>
    <lineage>
        <taxon>Eukaryota</taxon>
        <taxon>Viridiplantae</taxon>
        <taxon>Streptophyta</taxon>
        <taxon>Embryophyta</taxon>
        <taxon>Tracheophyta</taxon>
        <taxon>Spermatophyta</taxon>
        <taxon>Magnoliopsida</taxon>
        <taxon>eudicotyledons</taxon>
        <taxon>Gunneridae</taxon>
        <taxon>Pentapetalae</taxon>
        <taxon>rosids</taxon>
        <taxon>fabids</taxon>
        <taxon>Fabales</taxon>
        <taxon>Fabaceae</taxon>
        <taxon>Papilionoideae</taxon>
        <taxon>50 kb inversion clade</taxon>
        <taxon>genistoids sensu lato</taxon>
        <taxon>core genistoids</taxon>
        <taxon>Genisteae</taxon>
        <taxon>Lupinus</taxon>
    </lineage>
</organism>
<feature type="transmembrane region" description="Helical" evidence="7">
    <location>
        <begin position="182"/>
        <end position="200"/>
    </location>
</feature>
<dbReference type="PANTHER" id="PTHR12668">
    <property type="entry name" value="TRANSMEMBRANE PROTEIN 14, 15"/>
    <property type="match status" value="1"/>
</dbReference>
<feature type="transmembrane region" description="Helical" evidence="7">
    <location>
        <begin position="212"/>
        <end position="231"/>
    </location>
</feature>
<reference evidence="8 9" key="1">
    <citation type="journal article" date="2017" name="Plant Biotechnol. J.">
        <title>A comprehensive draft genome sequence for lupin (Lupinus angustifolius), an emerging health food: insights into plant-microbe interactions and legume evolution.</title>
        <authorList>
            <person name="Hane J.K."/>
            <person name="Ming Y."/>
            <person name="Kamphuis L.G."/>
            <person name="Nelson M.N."/>
            <person name="Garg G."/>
            <person name="Atkins C.A."/>
            <person name="Bayer P.E."/>
            <person name="Bravo A."/>
            <person name="Bringans S."/>
            <person name="Cannon S."/>
            <person name="Edwards D."/>
            <person name="Foley R."/>
            <person name="Gao L.L."/>
            <person name="Harrison M.J."/>
            <person name="Huang W."/>
            <person name="Hurgobin B."/>
            <person name="Li S."/>
            <person name="Liu C.W."/>
            <person name="McGrath A."/>
            <person name="Morahan G."/>
            <person name="Murray J."/>
            <person name="Weller J."/>
            <person name="Jian J."/>
            <person name="Singh K.B."/>
        </authorList>
    </citation>
    <scope>NUCLEOTIDE SEQUENCE [LARGE SCALE GENOMIC DNA]</scope>
    <source>
        <strain evidence="9">cv. Tanjil</strain>
        <tissue evidence="8">Whole plant</tissue>
    </source>
</reference>
<dbReference type="InterPro" id="IPR044890">
    <property type="entry name" value="TMEM14_sf"/>
</dbReference>
<accession>A0A4P1RIX6</accession>
<dbReference type="STRING" id="3871.A0A4P1RIX6"/>
<feature type="transmembrane region" description="Helical" evidence="7">
    <location>
        <begin position="97"/>
        <end position="116"/>
    </location>
</feature>
<sequence>MSLERNGTETAGSDTSSSLSYAADVSKLQVEENQNSHLTKEEDHDAEKIGVEEVKPEVYNQQKGTAKIHDFCLGIPFGGFVLTGGIIGFLLSRNPATLTSGVLFGGALLFLSTLSLKIWKQGKSSLPFILGQAGGFVLTGGIIGFLLSRNPATLTSGVLFGGALLFLSTLSLKIWKQGKSSLPFILGQAALSGLLIWKNFQSYSLAKKLFPTGFSAIISSAMLCFYLYVLISGGNPPPKKLKPSASTA</sequence>
<dbReference type="Proteomes" id="UP000188354">
    <property type="component" value="Chromosome LG05"/>
</dbReference>
<keyword evidence="3 7" id="KW-0812">Transmembrane</keyword>
<dbReference type="PANTHER" id="PTHR12668:SF48">
    <property type="entry name" value="PROTEIN FATTY ACID EXPORT 1, CHLOROPLASTIC"/>
    <property type="match status" value="1"/>
</dbReference>
<evidence type="ECO:0000256" key="2">
    <source>
        <dbReference type="ARBA" id="ARBA00007590"/>
    </source>
</evidence>
<dbReference type="EMBL" id="CM007365">
    <property type="protein sequence ID" value="OIW11478.1"/>
    <property type="molecule type" value="Genomic_DNA"/>
</dbReference>
<keyword evidence="9" id="KW-1185">Reference proteome</keyword>
<evidence type="ECO:0000313" key="8">
    <source>
        <dbReference type="EMBL" id="OIW11478.1"/>
    </source>
</evidence>
<dbReference type="Pfam" id="PF03647">
    <property type="entry name" value="Tmemb_14"/>
    <property type="match status" value="2"/>
</dbReference>
<proteinExistence type="inferred from homology"/>
<feature type="transmembrane region" description="Helical" evidence="7">
    <location>
        <begin position="71"/>
        <end position="91"/>
    </location>
</feature>
<evidence type="ECO:0000313" key="9">
    <source>
        <dbReference type="Proteomes" id="UP000188354"/>
    </source>
</evidence>
<dbReference type="InterPro" id="IPR005349">
    <property type="entry name" value="TMEM14"/>
</dbReference>
<evidence type="ECO:0000256" key="1">
    <source>
        <dbReference type="ARBA" id="ARBA00004370"/>
    </source>
</evidence>
<keyword evidence="5 7" id="KW-0472">Membrane</keyword>
<dbReference type="Gramene" id="OIW11478">
    <property type="protein sequence ID" value="OIW11478"/>
    <property type="gene ID" value="TanjilG_26844"/>
</dbReference>
<evidence type="ECO:0000256" key="7">
    <source>
        <dbReference type="SAM" id="Phobius"/>
    </source>
</evidence>
<gene>
    <name evidence="8" type="ORF">TanjilG_26844</name>
</gene>
<feature type="region of interest" description="Disordered" evidence="6">
    <location>
        <begin position="1"/>
        <end position="20"/>
    </location>
</feature>
<comment type="similarity">
    <text evidence="2">Belongs to the TMEM14 family.</text>
</comment>
<dbReference type="GO" id="GO:0009706">
    <property type="term" value="C:chloroplast inner membrane"/>
    <property type="evidence" value="ECO:0007669"/>
    <property type="project" value="TreeGrafter"/>
</dbReference>
<keyword evidence="4 7" id="KW-1133">Transmembrane helix</keyword>
<evidence type="ECO:0000256" key="5">
    <source>
        <dbReference type="ARBA" id="ARBA00023136"/>
    </source>
</evidence>
<evidence type="ECO:0000256" key="6">
    <source>
        <dbReference type="SAM" id="MobiDB-lite"/>
    </source>
</evidence>
<evidence type="ECO:0000256" key="3">
    <source>
        <dbReference type="ARBA" id="ARBA00022692"/>
    </source>
</evidence>